<keyword evidence="1" id="KW-1133">Transmembrane helix</keyword>
<keyword evidence="1" id="KW-0812">Transmembrane</keyword>
<protein>
    <submittedName>
        <fullName evidence="2">Uncharacterized protein</fullName>
    </submittedName>
</protein>
<reference evidence="2" key="1">
    <citation type="journal article" date="2020" name="Stud. Mycol.">
        <title>101 Dothideomycetes genomes: a test case for predicting lifestyles and emergence of pathogens.</title>
        <authorList>
            <person name="Haridas S."/>
            <person name="Albert R."/>
            <person name="Binder M."/>
            <person name="Bloem J."/>
            <person name="Labutti K."/>
            <person name="Salamov A."/>
            <person name="Andreopoulos B."/>
            <person name="Baker S."/>
            <person name="Barry K."/>
            <person name="Bills G."/>
            <person name="Bluhm B."/>
            <person name="Cannon C."/>
            <person name="Castanera R."/>
            <person name="Culley D."/>
            <person name="Daum C."/>
            <person name="Ezra D."/>
            <person name="Gonzalez J."/>
            <person name="Henrissat B."/>
            <person name="Kuo A."/>
            <person name="Liang C."/>
            <person name="Lipzen A."/>
            <person name="Lutzoni F."/>
            <person name="Magnuson J."/>
            <person name="Mondo S."/>
            <person name="Nolan M."/>
            <person name="Ohm R."/>
            <person name="Pangilinan J."/>
            <person name="Park H.-J."/>
            <person name="Ramirez L."/>
            <person name="Alfaro M."/>
            <person name="Sun H."/>
            <person name="Tritt A."/>
            <person name="Yoshinaga Y."/>
            <person name="Zwiers L.-H."/>
            <person name="Turgeon B."/>
            <person name="Goodwin S."/>
            <person name="Spatafora J."/>
            <person name="Crous P."/>
            <person name="Grigoriev I."/>
        </authorList>
    </citation>
    <scope>NUCLEOTIDE SEQUENCE</scope>
    <source>
        <strain evidence="2">CBS 122367</strain>
    </source>
</reference>
<evidence type="ECO:0000313" key="3">
    <source>
        <dbReference type="Proteomes" id="UP000799291"/>
    </source>
</evidence>
<dbReference type="OrthoDB" id="5342924at2759"/>
<dbReference type="AlphaFoldDB" id="A0A6G1JFQ1"/>
<keyword evidence="1" id="KW-0472">Membrane</keyword>
<evidence type="ECO:0000256" key="1">
    <source>
        <dbReference type="SAM" id="Phobius"/>
    </source>
</evidence>
<name>A0A6G1JFQ1_9PLEO</name>
<evidence type="ECO:0000313" key="2">
    <source>
        <dbReference type="EMBL" id="KAF2689387.1"/>
    </source>
</evidence>
<gene>
    <name evidence="2" type="ORF">K458DRAFT_127236</name>
</gene>
<organism evidence="2 3">
    <name type="scientific">Lentithecium fluviatile CBS 122367</name>
    <dbReference type="NCBI Taxonomy" id="1168545"/>
    <lineage>
        <taxon>Eukaryota</taxon>
        <taxon>Fungi</taxon>
        <taxon>Dikarya</taxon>
        <taxon>Ascomycota</taxon>
        <taxon>Pezizomycotina</taxon>
        <taxon>Dothideomycetes</taxon>
        <taxon>Pleosporomycetidae</taxon>
        <taxon>Pleosporales</taxon>
        <taxon>Massarineae</taxon>
        <taxon>Lentitheciaceae</taxon>
        <taxon>Lentithecium</taxon>
    </lineage>
</organism>
<dbReference type="EMBL" id="MU005572">
    <property type="protein sequence ID" value="KAF2689387.1"/>
    <property type="molecule type" value="Genomic_DNA"/>
</dbReference>
<dbReference type="Proteomes" id="UP000799291">
    <property type="component" value="Unassembled WGS sequence"/>
</dbReference>
<feature type="transmembrane region" description="Helical" evidence="1">
    <location>
        <begin position="95"/>
        <end position="114"/>
    </location>
</feature>
<sequence length="116" mass="12842">MTVFLFVFNAIGYLNGPEISKSANFALQIASKLHELAIVGSLTTIAIDLIRHHMLCGGINFGLLSTGQRFVSLSWLWSPDFFSGFYLSMSRWPKLLLLSTLILCCLVASTLLFLPT</sequence>
<keyword evidence="3" id="KW-1185">Reference proteome</keyword>
<proteinExistence type="predicted"/>
<accession>A0A6G1JFQ1</accession>